<gene>
    <name evidence="3" type="ORF">BV898_11502</name>
</gene>
<proteinExistence type="predicted"/>
<keyword evidence="4" id="KW-1185">Reference proteome</keyword>
<dbReference type="AlphaFoldDB" id="A0A1W0WGE0"/>
<keyword evidence="2" id="KW-0812">Transmembrane</keyword>
<keyword evidence="2" id="KW-0472">Membrane</keyword>
<organism evidence="3 4">
    <name type="scientific">Hypsibius exemplaris</name>
    <name type="common">Freshwater tardigrade</name>
    <dbReference type="NCBI Taxonomy" id="2072580"/>
    <lineage>
        <taxon>Eukaryota</taxon>
        <taxon>Metazoa</taxon>
        <taxon>Ecdysozoa</taxon>
        <taxon>Tardigrada</taxon>
        <taxon>Eutardigrada</taxon>
        <taxon>Parachela</taxon>
        <taxon>Hypsibioidea</taxon>
        <taxon>Hypsibiidae</taxon>
        <taxon>Hypsibius</taxon>
    </lineage>
</organism>
<name>A0A1W0WGE0_HYPEX</name>
<keyword evidence="2" id="KW-1133">Transmembrane helix</keyword>
<accession>A0A1W0WGE0</accession>
<dbReference type="EMBL" id="MTYJ01000107">
    <property type="protein sequence ID" value="OQV14265.1"/>
    <property type="molecule type" value="Genomic_DNA"/>
</dbReference>
<feature type="compositionally biased region" description="Gly residues" evidence="1">
    <location>
        <begin position="38"/>
        <end position="50"/>
    </location>
</feature>
<feature type="compositionally biased region" description="Polar residues" evidence="1">
    <location>
        <begin position="1"/>
        <end position="35"/>
    </location>
</feature>
<feature type="compositionally biased region" description="Basic and acidic residues" evidence="1">
    <location>
        <begin position="82"/>
        <end position="91"/>
    </location>
</feature>
<evidence type="ECO:0000256" key="1">
    <source>
        <dbReference type="SAM" id="MobiDB-lite"/>
    </source>
</evidence>
<comment type="caution">
    <text evidence="3">The sequence shown here is derived from an EMBL/GenBank/DDBJ whole genome shotgun (WGS) entry which is preliminary data.</text>
</comment>
<reference evidence="4" key="1">
    <citation type="submission" date="2017-01" db="EMBL/GenBank/DDBJ databases">
        <title>Comparative genomics of anhydrobiosis in the tardigrade Hypsibius dujardini.</title>
        <authorList>
            <person name="Yoshida Y."/>
            <person name="Koutsovoulos G."/>
            <person name="Laetsch D."/>
            <person name="Stevens L."/>
            <person name="Kumar S."/>
            <person name="Horikawa D."/>
            <person name="Ishino K."/>
            <person name="Komine S."/>
            <person name="Tomita M."/>
            <person name="Blaxter M."/>
            <person name="Arakawa K."/>
        </authorList>
    </citation>
    <scope>NUCLEOTIDE SEQUENCE [LARGE SCALE GENOMIC DNA]</scope>
    <source>
        <strain evidence="4">Z151</strain>
    </source>
</reference>
<evidence type="ECO:0000313" key="4">
    <source>
        <dbReference type="Proteomes" id="UP000192578"/>
    </source>
</evidence>
<protein>
    <submittedName>
        <fullName evidence="3">Uncharacterized protein</fullName>
    </submittedName>
</protein>
<evidence type="ECO:0000313" key="3">
    <source>
        <dbReference type="EMBL" id="OQV14265.1"/>
    </source>
</evidence>
<sequence>MSSTANGFDQPPTLSSYNAPRGPSSTWSRGSSENGGTDPRGGRGSFGGGRPRGRGGFRRRRRGGRFCSGGERKGPWNSRADQALRDPRDLKPAVPGADLRGNLEHFYDLERNQEFQPLLKESEGADKAVETEVRDFLRTKLTNPDHARYITAADFAQLGLSSDAICQLNLTPASSGIVELPDMVAARRLSGTISLQLEEWERYFAVVKELHSLQVFDAGPVVATVESEATLNVIDEMLAELDRMTTAAASVTETCRMKRKEIFQSAAGKISEKPKGLLVKAARTAEKTAVVMGLLAAVFGLSAWYTCRFRS</sequence>
<dbReference type="Proteomes" id="UP000192578">
    <property type="component" value="Unassembled WGS sequence"/>
</dbReference>
<feature type="transmembrane region" description="Helical" evidence="2">
    <location>
        <begin position="289"/>
        <end position="307"/>
    </location>
</feature>
<feature type="region of interest" description="Disordered" evidence="1">
    <location>
        <begin position="1"/>
        <end position="97"/>
    </location>
</feature>
<evidence type="ECO:0000256" key="2">
    <source>
        <dbReference type="SAM" id="Phobius"/>
    </source>
</evidence>
<feature type="compositionally biased region" description="Basic residues" evidence="1">
    <location>
        <begin position="51"/>
        <end position="64"/>
    </location>
</feature>